<accession>A0ABQ6PSN1</accession>
<gene>
    <name evidence="2" type="ORF">Aconfl_28310</name>
</gene>
<dbReference type="InterPro" id="IPR011486">
    <property type="entry name" value="BBP2"/>
</dbReference>
<reference evidence="2 3" key="1">
    <citation type="submission" date="2023-08" db="EMBL/GenBank/DDBJ databases">
        <title>Draft genome sequence of Algoriphagus confluentis.</title>
        <authorList>
            <person name="Takatani N."/>
            <person name="Hosokawa M."/>
            <person name="Sawabe T."/>
        </authorList>
    </citation>
    <scope>NUCLEOTIDE SEQUENCE [LARGE SCALE GENOMIC DNA]</scope>
    <source>
        <strain evidence="2 3">NBRC 111222</strain>
    </source>
</reference>
<evidence type="ECO:0000313" key="2">
    <source>
        <dbReference type="EMBL" id="GMQ30188.1"/>
    </source>
</evidence>
<feature type="chain" id="PRO_5046221063" evidence="1">
    <location>
        <begin position="20"/>
        <end position="366"/>
    </location>
</feature>
<keyword evidence="1" id="KW-0732">Signal</keyword>
<feature type="signal peptide" evidence="1">
    <location>
        <begin position="1"/>
        <end position="19"/>
    </location>
</feature>
<dbReference type="Pfam" id="PF07642">
    <property type="entry name" value="BBP2"/>
    <property type="match status" value="1"/>
</dbReference>
<dbReference type="Proteomes" id="UP001338309">
    <property type="component" value="Unassembled WGS sequence"/>
</dbReference>
<evidence type="ECO:0000313" key="3">
    <source>
        <dbReference type="Proteomes" id="UP001338309"/>
    </source>
</evidence>
<comment type="caution">
    <text evidence="2">The sequence shown here is derived from an EMBL/GenBank/DDBJ whole genome shotgun (WGS) entry which is preliminary data.</text>
</comment>
<evidence type="ECO:0000256" key="1">
    <source>
        <dbReference type="SAM" id="SignalP"/>
    </source>
</evidence>
<dbReference type="EMBL" id="BTPD01000008">
    <property type="protein sequence ID" value="GMQ30188.1"/>
    <property type="molecule type" value="Genomic_DNA"/>
</dbReference>
<dbReference type="RefSeq" id="WP_338224897.1">
    <property type="nucleotide sequence ID" value="NZ_BTPD01000008.1"/>
</dbReference>
<protein>
    <submittedName>
        <fullName evidence="2">Porin</fullName>
    </submittedName>
</protein>
<proteinExistence type="predicted"/>
<organism evidence="2 3">
    <name type="scientific">Algoriphagus confluentis</name>
    <dbReference type="NCBI Taxonomy" id="1697556"/>
    <lineage>
        <taxon>Bacteria</taxon>
        <taxon>Pseudomonadati</taxon>
        <taxon>Bacteroidota</taxon>
        <taxon>Cytophagia</taxon>
        <taxon>Cytophagales</taxon>
        <taxon>Cyclobacteriaceae</taxon>
        <taxon>Algoriphagus</taxon>
    </lineage>
</organism>
<name>A0ABQ6PSN1_9BACT</name>
<sequence length="366" mass="41667">MRQWVIILALLGIPGMAFSQDFSTPDPLFNFSGFLNLYYGYDFNEPTTLKRLPFLYNHARHNTPAVNLALLNVAFRSGRFRANLGIQQGTYSRDNYANEPEALRWIHQANLGFALNPDQTLWLEAGVLPSHIGFESAISKDHLTPSRSLIAENSPYFETGFKLGWQANEQWFFALLYLNGWQRIKPIEGVNKPSFGTQITYTPLATLTLNWSTFLGTDAGIEAGTMIFFSNMYGVFAPRENWKLIAGLDVGNRVNEFSSNQSWWGASFIAQFSFSEKLRAAIRGEYFHDPLQGIAFSFYDTGLQAGGLSLNVDRNIRNWGLVRLEARYLDSPHPFYQKIPDPKTENLFIMGTFSLFWGQSSSRRER</sequence>
<keyword evidence="3" id="KW-1185">Reference proteome</keyword>